<gene>
    <name evidence="2" type="ORF">CKAH01_13039</name>
</gene>
<dbReference type="InterPro" id="IPR035994">
    <property type="entry name" value="Nucleoside_phosphorylase_sf"/>
</dbReference>
<dbReference type="Gene3D" id="3.40.50.1580">
    <property type="entry name" value="Nucleoside phosphorylase domain"/>
    <property type="match status" value="1"/>
</dbReference>
<dbReference type="PANTHER" id="PTHR46082">
    <property type="entry name" value="ATP/GTP-BINDING PROTEIN-RELATED"/>
    <property type="match status" value="1"/>
</dbReference>
<reference evidence="2" key="1">
    <citation type="submission" date="2023-02" db="EMBL/GenBank/DDBJ databases">
        <title>Colletotrichum kahawae CIFC_Que2 genome sequencing and assembly.</title>
        <authorList>
            <person name="Baroncelli R."/>
        </authorList>
    </citation>
    <scope>NUCLEOTIDE SEQUENCE</scope>
    <source>
        <strain evidence="2">CIFC_Que2</strain>
    </source>
</reference>
<evidence type="ECO:0000313" key="2">
    <source>
        <dbReference type="EMBL" id="KAK2774833.1"/>
    </source>
</evidence>
<organism evidence="2 3">
    <name type="scientific">Colletotrichum kahawae</name>
    <name type="common">Coffee berry disease fungus</name>
    <dbReference type="NCBI Taxonomy" id="34407"/>
    <lineage>
        <taxon>Eukaryota</taxon>
        <taxon>Fungi</taxon>
        <taxon>Dikarya</taxon>
        <taxon>Ascomycota</taxon>
        <taxon>Pezizomycotina</taxon>
        <taxon>Sordariomycetes</taxon>
        <taxon>Hypocreomycetidae</taxon>
        <taxon>Glomerellales</taxon>
        <taxon>Glomerellaceae</taxon>
        <taxon>Colletotrichum</taxon>
        <taxon>Colletotrichum gloeosporioides species complex</taxon>
    </lineage>
</organism>
<keyword evidence="3" id="KW-1185">Reference proteome</keyword>
<sequence length="124" mass="13315">MKIPNRPKSRQDFRIAIICALALEVDAIEALFDTHWDENGPPYDKARQDPNAYSTGSIGRHNVVLAHMPGMGKANAARVATFFRVSFPNITLALIVGICGAVPFIPGSGDEIVLGDVIISDGIV</sequence>
<dbReference type="PANTHER" id="PTHR46082:SF6">
    <property type="entry name" value="AAA+ ATPASE DOMAIN-CONTAINING PROTEIN-RELATED"/>
    <property type="match status" value="1"/>
</dbReference>
<evidence type="ECO:0000259" key="1">
    <source>
        <dbReference type="Pfam" id="PF01048"/>
    </source>
</evidence>
<comment type="caution">
    <text evidence="2">The sequence shown here is derived from an EMBL/GenBank/DDBJ whole genome shotgun (WGS) entry which is preliminary data.</text>
</comment>
<dbReference type="GO" id="GO:0009116">
    <property type="term" value="P:nucleoside metabolic process"/>
    <property type="evidence" value="ECO:0007669"/>
    <property type="project" value="InterPro"/>
</dbReference>
<dbReference type="EMBL" id="VYYT01000042">
    <property type="protein sequence ID" value="KAK2774833.1"/>
    <property type="molecule type" value="Genomic_DNA"/>
</dbReference>
<dbReference type="InterPro" id="IPR000845">
    <property type="entry name" value="Nucleoside_phosphorylase_d"/>
</dbReference>
<dbReference type="Proteomes" id="UP001281614">
    <property type="component" value="Unassembled WGS sequence"/>
</dbReference>
<accession>A0AAE0DC32</accession>
<dbReference type="Pfam" id="PF01048">
    <property type="entry name" value="PNP_UDP_1"/>
    <property type="match status" value="1"/>
</dbReference>
<protein>
    <submittedName>
        <fullName evidence="2">Nb-arc and tpr domain protein</fullName>
    </submittedName>
</protein>
<feature type="domain" description="Nucleoside phosphorylase" evidence="1">
    <location>
        <begin position="14"/>
        <end position="123"/>
    </location>
</feature>
<evidence type="ECO:0000313" key="3">
    <source>
        <dbReference type="Proteomes" id="UP001281614"/>
    </source>
</evidence>
<dbReference type="AlphaFoldDB" id="A0AAE0DC32"/>
<dbReference type="GO" id="GO:0003824">
    <property type="term" value="F:catalytic activity"/>
    <property type="evidence" value="ECO:0007669"/>
    <property type="project" value="InterPro"/>
</dbReference>
<dbReference type="InterPro" id="IPR053137">
    <property type="entry name" value="NLR-like"/>
</dbReference>
<proteinExistence type="predicted"/>
<dbReference type="SUPFAM" id="SSF53167">
    <property type="entry name" value="Purine and uridine phosphorylases"/>
    <property type="match status" value="1"/>
</dbReference>
<name>A0AAE0DC32_COLKA</name>